<evidence type="ECO:0000313" key="2">
    <source>
        <dbReference type="Proteomes" id="UP000826656"/>
    </source>
</evidence>
<organism evidence="1 2">
    <name type="scientific">Solanum tuberosum</name>
    <name type="common">Potato</name>
    <dbReference type="NCBI Taxonomy" id="4113"/>
    <lineage>
        <taxon>Eukaryota</taxon>
        <taxon>Viridiplantae</taxon>
        <taxon>Streptophyta</taxon>
        <taxon>Embryophyta</taxon>
        <taxon>Tracheophyta</taxon>
        <taxon>Spermatophyta</taxon>
        <taxon>Magnoliopsida</taxon>
        <taxon>eudicotyledons</taxon>
        <taxon>Gunneridae</taxon>
        <taxon>Pentapetalae</taxon>
        <taxon>asterids</taxon>
        <taxon>lamiids</taxon>
        <taxon>Solanales</taxon>
        <taxon>Solanaceae</taxon>
        <taxon>Solanoideae</taxon>
        <taxon>Solaneae</taxon>
        <taxon>Solanum</taxon>
    </lineage>
</organism>
<keyword evidence="2" id="KW-1185">Reference proteome</keyword>
<dbReference type="Proteomes" id="UP000826656">
    <property type="component" value="Unassembled WGS sequence"/>
</dbReference>
<protein>
    <submittedName>
        <fullName evidence="1">Uncharacterized protein</fullName>
    </submittedName>
</protein>
<proteinExistence type="predicted"/>
<accession>A0ABQ7WRJ5</accession>
<comment type="caution">
    <text evidence="1">The sequence shown here is derived from an EMBL/GenBank/DDBJ whole genome shotgun (WGS) entry which is preliminary data.</text>
</comment>
<dbReference type="EMBL" id="JAIVGD010000001">
    <property type="protein sequence ID" value="KAH0783372.1"/>
    <property type="molecule type" value="Genomic_DNA"/>
</dbReference>
<evidence type="ECO:0000313" key="1">
    <source>
        <dbReference type="EMBL" id="KAH0783372.1"/>
    </source>
</evidence>
<reference evidence="1 2" key="1">
    <citation type="journal article" date="2021" name="bioRxiv">
        <title>Chromosome-scale and haplotype-resolved genome assembly of a tetraploid potato cultivar.</title>
        <authorList>
            <person name="Sun H."/>
            <person name="Jiao W.-B."/>
            <person name="Krause K."/>
            <person name="Campoy J.A."/>
            <person name="Goel M."/>
            <person name="Folz-Donahue K."/>
            <person name="Kukat C."/>
            <person name="Huettel B."/>
            <person name="Schneeberger K."/>
        </authorList>
    </citation>
    <scope>NUCLEOTIDE SEQUENCE [LARGE SCALE GENOMIC DNA]</scope>
    <source>
        <strain evidence="1">SolTubOtavaFocal</strain>
        <tissue evidence="1">Leaves</tissue>
    </source>
</reference>
<sequence length="215" mass="23390">MKHQQTIDLCDPLLSQALGCQHPSPSAIQAIKHTSLGAIPPVIQAIKQPFLVLKEVVHTINFATQANKHILLGAQGSSPHSQLTGLELRTKLINTPFLVPKEVVHILNCAFALEAPSNSSICDPSRTHVLGCQHWTRAATQSDKHTFLGAQLDHTTRGCGANLLSVSKIPMDKLTDSPAVVEAIEIRTSDWRSLLSTSDFKARLGVKKSNELLDF</sequence>
<gene>
    <name evidence="1" type="ORF">KY290_002970</name>
</gene>
<name>A0ABQ7WRJ5_SOLTU</name>